<dbReference type="AlphaFoldDB" id="A0A017T040"/>
<keyword evidence="2" id="KW-1185">Reference proteome</keyword>
<organism evidence="1 2">
    <name type="scientific">Chondromyces apiculatus DSM 436</name>
    <dbReference type="NCBI Taxonomy" id="1192034"/>
    <lineage>
        <taxon>Bacteria</taxon>
        <taxon>Pseudomonadati</taxon>
        <taxon>Myxococcota</taxon>
        <taxon>Polyangia</taxon>
        <taxon>Polyangiales</taxon>
        <taxon>Polyangiaceae</taxon>
        <taxon>Chondromyces</taxon>
    </lineage>
</organism>
<dbReference type="STRING" id="1192034.CAP_6705"/>
<sequence>MSSRDIAKLVGEAWGSHWDEIHNLSIKAGKKLLLVEGDDDKDVVEQLFEQVEPLWMTKVHVGVAGDRGKVLRKLEKHPDWYGLVDRDVWDEADVQQQTSALPGLKVTEAWCIESYFCEPGLLETALGLPAGSVQQPITPQVDGWLCYGAIWWTLQRWRESFAAALPSSDFGHPAKDACHPVQDEPTLRKRLDGCQASLHSIPTDQIVAAIQARLREIDALAVAGKLEKGIHGKRFFKEVIVPALNKADSQREADEWRRIVAGKWKARWPADLQAFARDLVR</sequence>
<dbReference type="Proteomes" id="UP000019678">
    <property type="component" value="Unassembled WGS sequence"/>
</dbReference>
<proteinExistence type="predicted"/>
<reference evidence="1 2" key="1">
    <citation type="submission" date="2013-05" db="EMBL/GenBank/DDBJ databases">
        <title>Genome assembly of Chondromyces apiculatus DSM 436.</title>
        <authorList>
            <person name="Sharma G."/>
            <person name="Khatri I."/>
            <person name="Kaur C."/>
            <person name="Mayilraj S."/>
            <person name="Subramanian S."/>
        </authorList>
    </citation>
    <scope>NUCLEOTIDE SEQUENCE [LARGE SCALE GENOMIC DNA]</scope>
    <source>
        <strain evidence="1 2">DSM 436</strain>
    </source>
</reference>
<dbReference type="RefSeq" id="WP_044247286.1">
    <property type="nucleotide sequence ID" value="NZ_ASRX01000058.1"/>
</dbReference>
<evidence type="ECO:0000313" key="2">
    <source>
        <dbReference type="Proteomes" id="UP000019678"/>
    </source>
</evidence>
<evidence type="ECO:0000313" key="1">
    <source>
        <dbReference type="EMBL" id="EYF02594.1"/>
    </source>
</evidence>
<dbReference type="eggNOG" id="ENOG502ZC9W">
    <property type="taxonomic scope" value="Bacteria"/>
</dbReference>
<name>A0A017T040_9BACT</name>
<comment type="caution">
    <text evidence="1">The sequence shown here is derived from an EMBL/GenBank/DDBJ whole genome shotgun (WGS) entry which is preliminary data.</text>
</comment>
<protein>
    <submittedName>
        <fullName evidence="1">Uncharacterized protein</fullName>
    </submittedName>
</protein>
<accession>A0A017T040</accession>
<gene>
    <name evidence="1" type="ORF">CAP_6705</name>
</gene>
<dbReference type="EMBL" id="ASRX01000058">
    <property type="protein sequence ID" value="EYF02594.1"/>
    <property type="molecule type" value="Genomic_DNA"/>
</dbReference>